<protein>
    <submittedName>
        <fullName evidence="1">Uncharacterized protein</fullName>
    </submittedName>
</protein>
<name>A0A6J5L1Q3_9CAUD</name>
<reference evidence="1" key="1">
    <citation type="submission" date="2020-04" db="EMBL/GenBank/DDBJ databases">
        <authorList>
            <person name="Chiriac C."/>
            <person name="Salcher M."/>
            <person name="Ghai R."/>
            <person name="Kavagutti S V."/>
        </authorList>
    </citation>
    <scope>NUCLEOTIDE SEQUENCE</scope>
</reference>
<gene>
    <name evidence="1" type="ORF">UFOVP92_28</name>
</gene>
<sequence>MSSHDFHDPVVGGYNDDLSSLISCLATTFGDEVGQAVNEKITAVLQLEGVDIAAVTAQIATLNSLMQSGNASDAATAQAIVSQLTSLSSRITSLESSTAVAQLTAAVAAIQDAVAVETAARVAADAANAAAIASVAASVTTLQTTIATLEASVASGGGSGGCDCTAINTSIAQVVSDVTALKASDASQATAIADLTTRIQALEVKSADIATAIAAAAAAAAKADAASAKADTASAKADAAKAAADAAKAAVKELDDRNEEQHGHFIHKNEIKDIDCVAIGHAFRAAMRSKMNLS</sequence>
<evidence type="ECO:0000313" key="1">
    <source>
        <dbReference type="EMBL" id="CAB4127542.1"/>
    </source>
</evidence>
<proteinExistence type="predicted"/>
<accession>A0A6J5L1Q3</accession>
<dbReference type="EMBL" id="LR796211">
    <property type="protein sequence ID" value="CAB4127542.1"/>
    <property type="molecule type" value="Genomic_DNA"/>
</dbReference>
<organism evidence="1">
    <name type="scientific">uncultured Caudovirales phage</name>
    <dbReference type="NCBI Taxonomy" id="2100421"/>
    <lineage>
        <taxon>Viruses</taxon>
        <taxon>Duplodnaviria</taxon>
        <taxon>Heunggongvirae</taxon>
        <taxon>Uroviricota</taxon>
        <taxon>Caudoviricetes</taxon>
        <taxon>Peduoviridae</taxon>
        <taxon>Maltschvirus</taxon>
        <taxon>Maltschvirus maltsch</taxon>
    </lineage>
</organism>